<dbReference type="GO" id="GO:0003755">
    <property type="term" value="F:peptidyl-prolyl cis-trans isomerase activity"/>
    <property type="evidence" value="ECO:0007669"/>
    <property type="project" value="UniProtKB-KW"/>
</dbReference>
<keyword evidence="1" id="KW-0413">Isomerase</keyword>
<dbReference type="Gene3D" id="3.10.50.40">
    <property type="match status" value="1"/>
</dbReference>
<feature type="compositionally biased region" description="Polar residues" evidence="2">
    <location>
        <begin position="359"/>
        <end position="371"/>
    </location>
</feature>
<evidence type="ECO:0000313" key="5">
    <source>
        <dbReference type="EMBL" id="RXI06770.1"/>
    </source>
</evidence>
<evidence type="ECO:0000259" key="4">
    <source>
        <dbReference type="PROSITE" id="PS50059"/>
    </source>
</evidence>
<keyword evidence="3" id="KW-1133">Transmembrane helix</keyword>
<feature type="region of interest" description="Disordered" evidence="2">
    <location>
        <begin position="281"/>
        <end position="405"/>
    </location>
</feature>
<feature type="compositionally biased region" description="Polar residues" evidence="2">
    <location>
        <begin position="596"/>
        <end position="606"/>
    </location>
</feature>
<feature type="compositionally biased region" description="Polar residues" evidence="2">
    <location>
        <begin position="650"/>
        <end position="661"/>
    </location>
</feature>
<feature type="compositionally biased region" description="Acidic residues" evidence="2">
    <location>
        <begin position="742"/>
        <end position="753"/>
    </location>
</feature>
<feature type="transmembrane region" description="Helical" evidence="3">
    <location>
        <begin position="69"/>
        <end position="87"/>
    </location>
</feature>
<feature type="region of interest" description="Disordered" evidence="2">
    <location>
        <begin position="1"/>
        <end position="25"/>
    </location>
</feature>
<dbReference type="AlphaFoldDB" id="A0A498KEI3"/>
<keyword evidence="6" id="KW-1185">Reference proteome</keyword>
<feature type="compositionally biased region" description="Basic and acidic residues" evidence="2">
    <location>
        <begin position="575"/>
        <end position="585"/>
    </location>
</feature>
<feature type="compositionally biased region" description="Basic and acidic residues" evidence="2">
    <location>
        <begin position="674"/>
        <end position="694"/>
    </location>
</feature>
<evidence type="ECO:0000313" key="6">
    <source>
        <dbReference type="Proteomes" id="UP000290289"/>
    </source>
</evidence>
<organism evidence="5 6">
    <name type="scientific">Malus domestica</name>
    <name type="common">Apple</name>
    <name type="synonym">Pyrus malus</name>
    <dbReference type="NCBI Taxonomy" id="3750"/>
    <lineage>
        <taxon>Eukaryota</taxon>
        <taxon>Viridiplantae</taxon>
        <taxon>Streptophyta</taxon>
        <taxon>Embryophyta</taxon>
        <taxon>Tracheophyta</taxon>
        <taxon>Spermatophyta</taxon>
        <taxon>Magnoliopsida</taxon>
        <taxon>eudicotyledons</taxon>
        <taxon>Gunneridae</taxon>
        <taxon>Pentapetalae</taxon>
        <taxon>rosids</taxon>
        <taxon>fabids</taxon>
        <taxon>Rosales</taxon>
        <taxon>Rosaceae</taxon>
        <taxon>Amygdaloideae</taxon>
        <taxon>Maleae</taxon>
        <taxon>Malus</taxon>
    </lineage>
</organism>
<feature type="region of interest" description="Disordered" evidence="2">
    <location>
        <begin position="429"/>
        <end position="764"/>
    </location>
</feature>
<dbReference type="EC" id="5.2.1.8" evidence="1"/>
<feature type="compositionally biased region" description="Gly residues" evidence="2">
    <location>
        <begin position="439"/>
        <end position="461"/>
    </location>
</feature>
<comment type="caution">
    <text evidence="5">The sequence shown here is derived from an EMBL/GenBank/DDBJ whole genome shotgun (WGS) entry which is preliminary data.</text>
</comment>
<dbReference type="Proteomes" id="UP000290289">
    <property type="component" value="Chromosome 2"/>
</dbReference>
<dbReference type="Pfam" id="PF05553">
    <property type="entry name" value="DUF761"/>
    <property type="match status" value="1"/>
</dbReference>
<feature type="compositionally biased region" description="Basic and acidic residues" evidence="2">
    <location>
        <begin position="629"/>
        <end position="639"/>
    </location>
</feature>
<feature type="compositionally biased region" description="Polar residues" evidence="2">
    <location>
        <begin position="527"/>
        <end position="537"/>
    </location>
</feature>
<keyword evidence="1" id="KW-0697">Rotamase</keyword>
<comment type="catalytic activity">
    <reaction evidence="1">
        <text>[protein]-peptidylproline (omega=180) = [protein]-peptidylproline (omega=0)</text>
        <dbReference type="Rhea" id="RHEA:16237"/>
        <dbReference type="Rhea" id="RHEA-COMP:10747"/>
        <dbReference type="Rhea" id="RHEA-COMP:10748"/>
        <dbReference type="ChEBI" id="CHEBI:83833"/>
        <dbReference type="ChEBI" id="CHEBI:83834"/>
        <dbReference type="EC" id="5.2.1.8"/>
    </reaction>
</comment>
<feature type="compositionally biased region" description="Polar residues" evidence="2">
    <location>
        <begin position="320"/>
        <end position="330"/>
    </location>
</feature>
<evidence type="ECO:0000256" key="3">
    <source>
        <dbReference type="SAM" id="Phobius"/>
    </source>
</evidence>
<proteinExistence type="predicted"/>
<protein>
    <recommendedName>
        <fullName evidence="1">peptidylprolyl isomerase</fullName>
        <ecNumber evidence="1">5.2.1.8</ecNumber>
    </recommendedName>
</protein>
<keyword evidence="3" id="KW-0472">Membrane</keyword>
<dbReference type="PANTHER" id="PTHR34059">
    <property type="entry name" value="EXPRESSED PROTEIN"/>
    <property type="match status" value="1"/>
</dbReference>
<feature type="compositionally biased region" description="Low complexity" evidence="2">
    <location>
        <begin position="331"/>
        <end position="352"/>
    </location>
</feature>
<feature type="compositionally biased region" description="Low complexity" evidence="2">
    <location>
        <begin position="381"/>
        <end position="394"/>
    </location>
</feature>
<name>A0A498KEI3_MALDO</name>
<dbReference type="PROSITE" id="PS50059">
    <property type="entry name" value="FKBP_PPIASE"/>
    <property type="match status" value="1"/>
</dbReference>
<dbReference type="InterPro" id="IPR008480">
    <property type="entry name" value="DUF761_pln"/>
</dbReference>
<dbReference type="SUPFAM" id="SSF54534">
    <property type="entry name" value="FKBP-like"/>
    <property type="match status" value="1"/>
</dbReference>
<evidence type="ECO:0000256" key="2">
    <source>
        <dbReference type="SAM" id="MobiDB-lite"/>
    </source>
</evidence>
<accession>A0A498KEI3</accession>
<dbReference type="InterPro" id="IPR046357">
    <property type="entry name" value="PPIase_dom_sf"/>
</dbReference>
<dbReference type="InterPro" id="IPR001179">
    <property type="entry name" value="PPIase_FKBP_dom"/>
</dbReference>
<feature type="transmembrane region" description="Helical" evidence="3">
    <location>
        <begin position="36"/>
        <end position="57"/>
    </location>
</feature>
<gene>
    <name evidence="5" type="ORF">DVH24_025906</name>
</gene>
<dbReference type="PANTHER" id="PTHR34059:SF6">
    <property type="entry name" value="DUF4408 DOMAIN-CONTAINING PROTEIN"/>
    <property type="match status" value="1"/>
</dbReference>
<evidence type="ECO:0000256" key="1">
    <source>
        <dbReference type="PROSITE-ProRule" id="PRU00277"/>
    </source>
</evidence>
<sequence>MADSIPYRKPHFPFSDPRPEPHRNPIRHGKSYTMHFLLKALTLAVFIVLLPLFPSQAPEFINHTILTKFWELIHVIVVGIAVSYGLFSRRNSAEMGIENSSNVGSSDSYVPRFFPVSSSFEGECEQAFGYGEKREGQSWNSGYFVGNPVAAVSESCHESNVFDAPCKPSLGICESGGENSCGYGEKNVTQAWNSRYFQGESMVFVAEPNYGLDEWGKPRSIADNQPLGLPVRSLKSRVKSHDGSEFVARGEFSLGSKGSFNSSDGVRNGDMGPLNLEDKLNEAAASPSPVNWRSGSGKMERGKRVGGNARPSHLRPLSVDETQFESMKTPSFQSALSFTSESSSQTSSLSSSPKEDSSARSMSSEVLNSKSENVKKRKSSHSQGSSSPSGFASSPPKPVNEKASLSALHSRGYSIGSFHEEDLRRSSENYLKDLSGSRSGSGSGRASGSGRGSRRGSGSGSGSEEEQLKSKELGHGFLGLNTKPASLGKSSENYLKDLSGCRSGSGSEEEQLNSKDLGQGFLGLNTKPASLSKSSENYLKDLSGSRSRSGKNYLKDLSGSRSGSRSGSGRGSRSGSEEEQLKSKELGQGFLGLNTKPASLSKSSENYLKDLSGSRSGSRSGSGRGSRSGSEEEQLKSKELGQGFLGLNTKPASLTKSSSRGKSVRTIRGSRLTTPEKVEKMRDIGDFIPMRKDTMQNGGTNVEDLGTATTKLDFGNPLQPKPEIPKHEKKQMREFRGNAAAESEEEEDLESEAENFQVSSDDEGEDDALAAAAAATCSNSVDVGAVDSEVDKKAGEFIAKFREQIRLQKVASMDRSRAQHISANSFRILPAPLLRIHLNQNNQIIQCCSSHDSRHHRTGEKSRGISHYEENLSRRLLLFLSVTTSLFPNLSSSAKTKSKSPFDERRLLEQNKRIQKENNAPEDFPSFIREGFQVQVVTPPNYITRDSGLIFRDFVVGEGDCPEAGQQVMFHYIGYNESGRRIDSSYTQGSPARIRMGTNALVPDPTVLAALPSNPVSFDPLFNISGLENLKIKVSTEMLLSVFQADLVLKCKNIMNVGPSTFFSSKQFEVFDVELLSIQNCQRRTVLAFYSDFVCQ</sequence>
<feature type="compositionally biased region" description="Basic and acidic residues" evidence="2">
    <location>
        <begin position="723"/>
        <end position="736"/>
    </location>
</feature>
<keyword evidence="3" id="KW-0812">Transmembrane</keyword>
<feature type="domain" description="PPIase FKBP-type" evidence="4">
    <location>
        <begin position="965"/>
        <end position="1079"/>
    </location>
</feature>
<reference evidence="5 6" key="1">
    <citation type="submission" date="2018-10" db="EMBL/GenBank/DDBJ databases">
        <title>A high-quality apple genome assembly.</title>
        <authorList>
            <person name="Hu J."/>
        </authorList>
    </citation>
    <scope>NUCLEOTIDE SEQUENCE [LARGE SCALE GENOMIC DNA]</scope>
    <source>
        <strain evidence="6">cv. HFTH1</strain>
        <tissue evidence="5">Young leaf</tissue>
    </source>
</reference>
<dbReference type="EMBL" id="RDQH01000328">
    <property type="protein sequence ID" value="RXI06770.1"/>
    <property type="molecule type" value="Genomic_DNA"/>
</dbReference>